<organism evidence="1 2">
    <name type="scientific">Besnoitia besnoiti</name>
    <name type="common">Apicomplexan protozoan</name>
    <dbReference type="NCBI Taxonomy" id="94643"/>
    <lineage>
        <taxon>Eukaryota</taxon>
        <taxon>Sar</taxon>
        <taxon>Alveolata</taxon>
        <taxon>Apicomplexa</taxon>
        <taxon>Conoidasida</taxon>
        <taxon>Coccidia</taxon>
        <taxon>Eucoccidiorida</taxon>
        <taxon>Eimeriorina</taxon>
        <taxon>Sarcocystidae</taxon>
        <taxon>Besnoitia</taxon>
    </lineage>
</organism>
<accession>A0A2A9MBR8</accession>
<dbReference type="KEGG" id="bbes:BESB_055790"/>
<dbReference type="Proteomes" id="UP000224006">
    <property type="component" value="Chromosome IV"/>
</dbReference>
<reference evidence="1 2" key="1">
    <citation type="submission" date="2017-09" db="EMBL/GenBank/DDBJ databases">
        <title>Genome sequencing of Besnoitia besnoiti strain Bb-Ger1.</title>
        <authorList>
            <person name="Schares G."/>
            <person name="Venepally P."/>
            <person name="Lorenzi H.A."/>
        </authorList>
    </citation>
    <scope>NUCLEOTIDE SEQUENCE [LARGE SCALE GENOMIC DNA]</scope>
    <source>
        <strain evidence="1 2">Bb-Ger1</strain>
    </source>
</reference>
<dbReference type="VEuPathDB" id="ToxoDB:BESB_055790"/>
<protein>
    <submittedName>
        <fullName evidence="1">Uncharacterized protein</fullName>
    </submittedName>
</protein>
<keyword evidence="2" id="KW-1185">Reference proteome</keyword>
<name>A0A2A9MBR8_BESBE</name>
<evidence type="ECO:0000313" key="2">
    <source>
        <dbReference type="Proteomes" id="UP000224006"/>
    </source>
</evidence>
<dbReference type="GeneID" id="40310508"/>
<dbReference type="OrthoDB" id="330001at2759"/>
<evidence type="ECO:0000313" key="1">
    <source>
        <dbReference type="EMBL" id="PFH35928.1"/>
    </source>
</evidence>
<proteinExistence type="predicted"/>
<dbReference type="RefSeq" id="XP_029219937.1">
    <property type="nucleotide sequence ID" value="XM_029364014.1"/>
</dbReference>
<dbReference type="EMBL" id="NWUJ01000004">
    <property type="protein sequence ID" value="PFH35928.1"/>
    <property type="molecule type" value="Genomic_DNA"/>
</dbReference>
<sequence length="621" mass="66937">MYRRLANHLVGRQRPGRTALIATKSSRSLPVSASHRGAATGDCCSVYRGGYSIQCAGDGSPTGKGSTLAGNGPMSSSYHSGRFASSSLSLSRASLAASRATSHASRWYRSSSPGPSVPSKQLFSTSLAEIESQELVEALVAYDTGQVQQSYRDFRRVRGALERSKGQPLEDCVKPLVLSCIYTALFRSGEYKEARRFAAEILRVSNGPSSQVIGDAAAVCDIRAALEGGKTAENGKFGVEESVLQGHWEDCGASQSLGRPSRLVELHILQTAMAVYRRGAAMGGNGENWEAREGGEGEIAVGLPSSFFELMKDYNRFLLKYAASQTERKPSDPGADPDELMLTAERFAKRASLLLEQNITFLSDTTPFADLPSSPSAPQISVGELAERITRKELAAEFIRGITLLHTGMGTALMREANVFASNYSGAAQRLHEVGEKVLKDGLALCKKYAYIKAKHILPWLLSSLATSFSQQLEPVLSEGLFRSSLNEFTASTGLSVQTFSAAKGAAAGGGEGASSGTLTAYPRQAELDDIVEFGVTCLRYSDLLKKWDGREYEAELMRNVARKALGIRGHPTSGCALWDIPARLHVFSLLWKPSVCLARPLLVYVAGRDGNENFMDGKNL</sequence>
<dbReference type="AlphaFoldDB" id="A0A2A9MBR8"/>
<gene>
    <name evidence="1" type="ORF">BESB_055790</name>
</gene>
<comment type="caution">
    <text evidence="1">The sequence shown here is derived from an EMBL/GenBank/DDBJ whole genome shotgun (WGS) entry which is preliminary data.</text>
</comment>